<evidence type="ECO:0000259" key="1">
    <source>
        <dbReference type="Pfam" id="PF07484"/>
    </source>
</evidence>
<organism evidence="2 3">
    <name type="scientific">Tindallia californiensis</name>
    <dbReference type="NCBI Taxonomy" id="159292"/>
    <lineage>
        <taxon>Bacteria</taxon>
        <taxon>Bacillati</taxon>
        <taxon>Bacillota</taxon>
        <taxon>Clostridia</taxon>
        <taxon>Peptostreptococcales</taxon>
        <taxon>Tindalliaceae</taxon>
        <taxon>Tindallia</taxon>
    </lineage>
</organism>
<dbReference type="InterPro" id="IPR011083">
    <property type="entry name" value="Phage_tail_collar_dom"/>
</dbReference>
<sequence>MEFFLGEIKLFPFPFAPEGWALCDGQLLQINQHYALYSLLGTAYGGDGITTFALPDLRGRVPIHLEAGQTGGVETQWLTVSQIPRHTHTFYASTTFSDEREAVGNLLASDERMPYKKNPISTVNMSNVALSYSGEAQVHNNMQPYTVSNFCIALEGVYSNKN</sequence>
<accession>A0A1H3LV55</accession>
<feature type="domain" description="Phage tail collar" evidence="1">
    <location>
        <begin position="6"/>
        <end position="62"/>
    </location>
</feature>
<dbReference type="Gene3D" id="3.90.1340.10">
    <property type="entry name" value="Phage tail collar domain"/>
    <property type="match status" value="1"/>
</dbReference>
<evidence type="ECO:0000313" key="2">
    <source>
        <dbReference type="EMBL" id="SDY67888.1"/>
    </source>
</evidence>
<evidence type="ECO:0000313" key="3">
    <source>
        <dbReference type="Proteomes" id="UP000199230"/>
    </source>
</evidence>
<dbReference type="RefSeq" id="WP_207646033.1">
    <property type="nucleotide sequence ID" value="NZ_FNPV01000003.1"/>
</dbReference>
<name>A0A1H3LV55_9FIRM</name>
<dbReference type="Proteomes" id="UP000199230">
    <property type="component" value="Unassembled WGS sequence"/>
</dbReference>
<protein>
    <submittedName>
        <fullName evidence="2">Microcystin-dependent protein</fullName>
    </submittedName>
</protein>
<dbReference type="Pfam" id="PF07484">
    <property type="entry name" value="Collar"/>
    <property type="match status" value="1"/>
</dbReference>
<reference evidence="2 3" key="1">
    <citation type="submission" date="2016-10" db="EMBL/GenBank/DDBJ databases">
        <authorList>
            <person name="de Groot N.N."/>
        </authorList>
    </citation>
    <scope>NUCLEOTIDE SEQUENCE [LARGE SCALE GENOMIC DNA]</scope>
    <source>
        <strain evidence="2 3">APO</strain>
    </source>
</reference>
<dbReference type="SUPFAM" id="SSF88874">
    <property type="entry name" value="Receptor-binding domain of short tail fibre protein gp12"/>
    <property type="match status" value="1"/>
</dbReference>
<gene>
    <name evidence="2" type="ORF">SAMN05192546_103367</name>
</gene>
<dbReference type="EMBL" id="FNPV01000003">
    <property type="protein sequence ID" value="SDY67888.1"/>
    <property type="molecule type" value="Genomic_DNA"/>
</dbReference>
<dbReference type="AlphaFoldDB" id="A0A1H3LV55"/>
<keyword evidence="3" id="KW-1185">Reference proteome</keyword>
<dbReference type="InterPro" id="IPR037053">
    <property type="entry name" value="Phage_tail_collar_dom_sf"/>
</dbReference>
<proteinExistence type="predicted"/>
<dbReference type="STRING" id="159292.SAMN05192546_103367"/>